<keyword evidence="4" id="KW-1185">Reference proteome</keyword>
<proteinExistence type="predicted"/>
<protein>
    <submittedName>
        <fullName evidence="3">Uncharacterized protein</fullName>
    </submittedName>
</protein>
<organism evidence="3 4">
    <name type="scientific">Sporothrix eucalyptigena</name>
    <dbReference type="NCBI Taxonomy" id="1812306"/>
    <lineage>
        <taxon>Eukaryota</taxon>
        <taxon>Fungi</taxon>
        <taxon>Dikarya</taxon>
        <taxon>Ascomycota</taxon>
        <taxon>Pezizomycotina</taxon>
        <taxon>Sordariomycetes</taxon>
        <taxon>Sordariomycetidae</taxon>
        <taxon>Ophiostomatales</taxon>
        <taxon>Ophiostomataceae</taxon>
        <taxon>Sporothrix</taxon>
    </lineage>
</organism>
<gene>
    <name evidence="3" type="ORF">SEUCBS140593_008993</name>
</gene>
<evidence type="ECO:0000313" key="4">
    <source>
        <dbReference type="Proteomes" id="UP001642482"/>
    </source>
</evidence>
<evidence type="ECO:0000313" key="3">
    <source>
        <dbReference type="EMBL" id="CAK7234588.1"/>
    </source>
</evidence>
<keyword evidence="2" id="KW-0732">Signal</keyword>
<dbReference type="EMBL" id="CAWUHD010000136">
    <property type="protein sequence ID" value="CAK7234588.1"/>
    <property type="molecule type" value="Genomic_DNA"/>
</dbReference>
<accession>A0ABP0CS09</accession>
<feature type="region of interest" description="Disordered" evidence="1">
    <location>
        <begin position="30"/>
        <end position="51"/>
    </location>
</feature>
<comment type="caution">
    <text evidence="3">The sequence shown here is derived from an EMBL/GenBank/DDBJ whole genome shotgun (WGS) entry which is preliminary data.</text>
</comment>
<name>A0ABP0CS09_9PEZI</name>
<feature type="chain" id="PRO_5045273389" evidence="2">
    <location>
        <begin position="20"/>
        <end position="211"/>
    </location>
</feature>
<feature type="signal peptide" evidence="2">
    <location>
        <begin position="1"/>
        <end position="19"/>
    </location>
</feature>
<evidence type="ECO:0000256" key="2">
    <source>
        <dbReference type="SAM" id="SignalP"/>
    </source>
</evidence>
<sequence>MRVLSIALGVVAAASLAVAGPCKPSKVVASSSSSAAPSSSSSASPSASPSSVCVPPTAGSVTTFNIQGANSANSAINGQYCANAGDGSALEFAADSGSGYTVDAFYIDSTGYLRLECMYVYFTGAASDLIVASAATVQSNQHIPLVCEGTVSENAVLTCYPDGMPGYSQYVNKYLTSDLLAYELNPSETVNLGANFDSFDLVAVDVSAAQD</sequence>
<evidence type="ECO:0000256" key="1">
    <source>
        <dbReference type="SAM" id="MobiDB-lite"/>
    </source>
</evidence>
<reference evidence="3 4" key="1">
    <citation type="submission" date="2024-01" db="EMBL/GenBank/DDBJ databases">
        <authorList>
            <person name="Allen C."/>
            <person name="Tagirdzhanova G."/>
        </authorList>
    </citation>
    <scope>NUCLEOTIDE SEQUENCE [LARGE SCALE GENOMIC DNA]</scope>
</reference>
<dbReference type="Proteomes" id="UP001642482">
    <property type="component" value="Unassembled WGS sequence"/>
</dbReference>